<keyword evidence="2" id="KW-1185">Reference proteome</keyword>
<sequence>MTWHAGLLDELERDLGLAARLRVLANAGGQRRYIPKAEHVELSKLASELGLDICIWLAGRCGGEEVHFPSQRGSDAEERASRLRATVLDAGLTDPARSANDIAAEFGVTVRRVRQLRAELRGDLDIDTDRSVNSLPLFNRS</sequence>
<dbReference type="KEGG" id="suam:BOO69_09585"/>
<reference evidence="1 2" key="1">
    <citation type="submission" date="2016-11" db="EMBL/GenBank/DDBJ databases">
        <title>Complete genome sequence of Sulfitobacter sp. AM1-D1, a toxic bacteria associated with marine dinoflagellate Alexandrium minutum in East China Sea.</title>
        <authorList>
            <person name="Yang Q."/>
            <person name="Zhang X."/>
            <person name="Tian X."/>
        </authorList>
    </citation>
    <scope>NUCLEOTIDE SEQUENCE [LARGE SCALE GENOMIC DNA]</scope>
    <source>
        <strain evidence="1 2">AM1-D1</strain>
    </source>
</reference>
<dbReference type="EMBL" id="CP018076">
    <property type="protein sequence ID" value="APE43637.1"/>
    <property type="molecule type" value="Genomic_DNA"/>
</dbReference>
<accession>A0A1J0WH30</accession>
<name>A0A1J0WH30_9RHOB</name>
<protein>
    <submittedName>
        <fullName evidence="1">Uncharacterized protein</fullName>
    </submittedName>
</protein>
<gene>
    <name evidence="1" type="ORF">BOO69_09585</name>
</gene>
<dbReference type="Proteomes" id="UP000181897">
    <property type="component" value="Chromosome"/>
</dbReference>
<dbReference type="STRING" id="1917485.BOO69_09585"/>
<dbReference type="RefSeq" id="WP_071971971.1">
    <property type="nucleotide sequence ID" value="NZ_CP018076.1"/>
</dbReference>
<dbReference type="AlphaFoldDB" id="A0A1J0WH30"/>
<organism evidence="1 2">
    <name type="scientific">Sulfitobacter alexandrii</name>
    <dbReference type="NCBI Taxonomy" id="1917485"/>
    <lineage>
        <taxon>Bacteria</taxon>
        <taxon>Pseudomonadati</taxon>
        <taxon>Pseudomonadota</taxon>
        <taxon>Alphaproteobacteria</taxon>
        <taxon>Rhodobacterales</taxon>
        <taxon>Roseobacteraceae</taxon>
        <taxon>Sulfitobacter</taxon>
    </lineage>
</organism>
<proteinExistence type="predicted"/>
<evidence type="ECO:0000313" key="1">
    <source>
        <dbReference type="EMBL" id="APE43637.1"/>
    </source>
</evidence>
<evidence type="ECO:0000313" key="2">
    <source>
        <dbReference type="Proteomes" id="UP000181897"/>
    </source>
</evidence>
<dbReference type="OrthoDB" id="7779044at2"/>